<gene>
    <name evidence="2" type="ORF">PROQFM164_S02g000881</name>
</gene>
<keyword evidence="1" id="KW-0732">Signal</keyword>
<sequence>MLSSTIITSLILGLSQLSTGIALPSTPPPTPEPGFIINHVASDYFPNSKGDLSAFDVDVHYGGDVCLSNRATGCT</sequence>
<dbReference type="Proteomes" id="UP000030686">
    <property type="component" value="Unassembled WGS sequence"/>
</dbReference>
<evidence type="ECO:0000313" key="2">
    <source>
        <dbReference type="EMBL" id="CDM30731.1"/>
    </source>
</evidence>
<evidence type="ECO:0000313" key="3">
    <source>
        <dbReference type="Proteomes" id="UP000030686"/>
    </source>
</evidence>
<dbReference type="EMBL" id="HG792016">
    <property type="protein sequence ID" value="CDM30731.1"/>
    <property type="molecule type" value="Genomic_DNA"/>
</dbReference>
<dbReference type="OrthoDB" id="3853793at2759"/>
<dbReference type="AlphaFoldDB" id="W6Q446"/>
<reference evidence="2" key="1">
    <citation type="journal article" date="2014" name="Nat. Commun.">
        <title>Multiple recent horizontal transfers of a large genomic region in cheese making fungi.</title>
        <authorList>
            <person name="Cheeseman K."/>
            <person name="Ropars J."/>
            <person name="Renault P."/>
            <person name="Dupont J."/>
            <person name="Gouzy J."/>
            <person name="Branca A."/>
            <person name="Abraham A.L."/>
            <person name="Ceppi M."/>
            <person name="Conseiller E."/>
            <person name="Debuchy R."/>
            <person name="Malagnac F."/>
            <person name="Goarin A."/>
            <person name="Silar P."/>
            <person name="Lacoste S."/>
            <person name="Sallet E."/>
            <person name="Bensimon A."/>
            <person name="Giraud T."/>
            <person name="Brygoo Y."/>
        </authorList>
    </citation>
    <scope>NUCLEOTIDE SEQUENCE [LARGE SCALE GENOMIC DNA]</scope>
    <source>
        <strain evidence="2">FM164</strain>
    </source>
</reference>
<feature type="chain" id="PRO_5004879894" evidence="1">
    <location>
        <begin position="23"/>
        <end position="75"/>
    </location>
</feature>
<proteinExistence type="predicted"/>
<organism evidence="2 3">
    <name type="scientific">Penicillium roqueforti (strain FM164)</name>
    <dbReference type="NCBI Taxonomy" id="1365484"/>
    <lineage>
        <taxon>Eukaryota</taxon>
        <taxon>Fungi</taxon>
        <taxon>Dikarya</taxon>
        <taxon>Ascomycota</taxon>
        <taxon>Pezizomycotina</taxon>
        <taxon>Eurotiomycetes</taxon>
        <taxon>Eurotiomycetidae</taxon>
        <taxon>Eurotiales</taxon>
        <taxon>Aspergillaceae</taxon>
        <taxon>Penicillium</taxon>
    </lineage>
</organism>
<name>W6Q446_PENRF</name>
<accession>W6Q446</accession>
<feature type="signal peptide" evidence="1">
    <location>
        <begin position="1"/>
        <end position="22"/>
    </location>
</feature>
<evidence type="ECO:0000256" key="1">
    <source>
        <dbReference type="SAM" id="SignalP"/>
    </source>
</evidence>
<keyword evidence="3" id="KW-1185">Reference proteome</keyword>
<protein>
    <submittedName>
        <fullName evidence="2">Genomic scaffold, ProqFM164S02</fullName>
    </submittedName>
</protein>